<feature type="compositionally biased region" description="Low complexity" evidence="1">
    <location>
        <begin position="340"/>
        <end position="349"/>
    </location>
</feature>
<comment type="caution">
    <text evidence="2">The sequence shown here is derived from an EMBL/GenBank/DDBJ whole genome shotgun (WGS) entry which is preliminary data.</text>
</comment>
<dbReference type="Gene3D" id="2.40.50.140">
    <property type="entry name" value="Nucleic acid-binding proteins"/>
    <property type="match status" value="1"/>
</dbReference>
<dbReference type="AlphaFoldDB" id="A0A2U1PZX0"/>
<feature type="compositionally biased region" description="Basic and acidic residues" evidence="1">
    <location>
        <begin position="16"/>
        <end position="25"/>
    </location>
</feature>
<name>A0A2U1PZX0_ARTAN</name>
<sequence>MATPPVQEQEGTSRQPSDDRVRDKGKQVMVEQEDIDIMNLKPEDFGKPLNLKVYRKWISKNIPDPSPTWICFILLDKKGGAIQASGQLPDMRQLDTRLQLDMCYRIQGYGCKRTDNWQRTLENKITLLFGRFTQAAPIQDEGFPSHYFNFAAYNEVCRRADTREPILTATALGQRLRLLQVLTYVPDRDPYTLPPIIKDLENTKRRFQLHLGKGSRRGYPNFILDNASDISPTSSPERFVEPQGESSSTPIRNIVIEQEAIEIRPGSVSPPASTGTPRQTILRITAAETESHAEPTQTSPTPTSPTNADISARTEHQTSEETTKTTSTESLPAVRRNLFPQSQEEGPSESSKKAKHE</sequence>
<feature type="region of interest" description="Disordered" evidence="1">
    <location>
        <begin position="224"/>
        <end position="252"/>
    </location>
</feature>
<feature type="compositionally biased region" description="Basic and acidic residues" evidence="1">
    <location>
        <begin position="312"/>
        <end position="323"/>
    </location>
</feature>
<feature type="region of interest" description="Disordered" evidence="1">
    <location>
        <begin position="1"/>
        <end position="25"/>
    </location>
</feature>
<feature type="region of interest" description="Disordered" evidence="1">
    <location>
        <begin position="288"/>
        <end position="357"/>
    </location>
</feature>
<organism evidence="2 3">
    <name type="scientific">Artemisia annua</name>
    <name type="common">Sweet wormwood</name>
    <dbReference type="NCBI Taxonomy" id="35608"/>
    <lineage>
        <taxon>Eukaryota</taxon>
        <taxon>Viridiplantae</taxon>
        <taxon>Streptophyta</taxon>
        <taxon>Embryophyta</taxon>
        <taxon>Tracheophyta</taxon>
        <taxon>Spermatophyta</taxon>
        <taxon>Magnoliopsida</taxon>
        <taxon>eudicotyledons</taxon>
        <taxon>Gunneridae</taxon>
        <taxon>Pentapetalae</taxon>
        <taxon>asterids</taxon>
        <taxon>campanulids</taxon>
        <taxon>Asterales</taxon>
        <taxon>Asteraceae</taxon>
        <taxon>Asteroideae</taxon>
        <taxon>Anthemideae</taxon>
        <taxon>Artemisiinae</taxon>
        <taxon>Artemisia</taxon>
    </lineage>
</organism>
<evidence type="ECO:0000313" key="3">
    <source>
        <dbReference type="Proteomes" id="UP000245207"/>
    </source>
</evidence>
<feature type="compositionally biased region" description="Low complexity" evidence="1">
    <location>
        <begin position="295"/>
        <end position="306"/>
    </location>
</feature>
<accession>A0A2U1PZX0</accession>
<dbReference type="EMBL" id="PKPP01000556">
    <property type="protein sequence ID" value="PWA91309.1"/>
    <property type="molecule type" value="Genomic_DNA"/>
</dbReference>
<keyword evidence="3" id="KW-1185">Reference proteome</keyword>
<dbReference type="InterPro" id="IPR012340">
    <property type="entry name" value="NA-bd_OB-fold"/>
</dbReference>
<dbReference type="OrthoDB" id="1751331at2759"/>
<gene>
    <name evidence="2" type="ORF">CTI12_AA091760</name>
</gene>
<reference evidence="2 3" key="1">
    <citation type="journal article" date="2018" name="Mol. Plant">
        <title>The genome of Artemisia annua provides insight into the evolution of Asteraceae family and artemisinin biosynthesis.</title>
        <authorList>
            <person name="Shen Q."/>
            <person name="Zhang L."/>
            <person name="Liao Z."/>
            <person name="Wang S."/>
            <person name="Yan T."/>
            <person name="Shi P."/>
            <person name="Liu M."/>
            <person name="Fu X."/>
            <person name="Pan Q."/>
            <person name="Wang Y."/>
            <person name="Lv Z."/>
            <person name="Lu X."/>
            <person name="Zhang F."/>
            <person name="Jiang W."/>
            <person name="Ma Y."/>
            <person name="Chen M."/>
            <person name="Hao X."/>
            <person name="Li L."/>
            <person name="Tang Y."/>
            <person name="Lv G."/>
            <person name="Zhou Y."/>
            <person name="Sun X."/>
            <person name="Brodelius P.E."/>
            <person name="Rose J.K.C."/>
            <person name="Tang K."/>
        </authorList>
    </citation>
    <scope>NUCLEOTIDE SEQUENCE [LARGE SCALE GENOMIC DNA]</scope>
    <source>
        <strain evidence="3">cv. Huhao1</strain>
        <tissue evidence="2">Leaf</tissue>
    </source>
</reference>
<proteinExistence type="predicted"/>
<evidence type="ECO:0000313" key="2">
    <source>
        <dbReference type="EMBL" id="PWA91309.1"/>
    </source>
</evidence>
<evidence type="ECO:0000256" key="1">
    <source>
        <dbReference type="SAM" id="MobiDB-lite"/>
    </source>
</evidence>
<dbReference type="Proteomes" id="UP000245207">
    <property type="component" value="Unassembled WGS sequence"/>
</dbReference>
<protein>
    <submittedName>
        <fullName evidence="2">Nucleic acid-binding, OB-fold protein</fullName>
    </submittedName>
</protein>